<evidence type="ECO:0000313" key="1">
    <source>
        <dbReference type="EMBL" id="CQR58143.1"/>
    </source>
</evidence>
<dbReference type="InterPro" id="IPR020296">
    <property type="entry name" value="Spore_Cse60"/>
</dbReference>
<dbReference type="HOGENOM" id="CLU_2808425_0_0_9"/>
<organism evidence="1 2">
    <name type="scientific">Paenibacillus riograndensis SBR5</name>
    <dbReference type="NCBI Taxonomy" id="1073571"/>
    <lineage>
        <taxon>Bacteria</taxon>
        <taxon>Bacillati</taxon>
        <taxon>Bacillota</taxon>
        <taxon>Bacilli</taxon>
        <taxon>Bacillales</taxon>
        <taxon>Paenibacillaceae</taxon>
        <taxon>Paenibacillus</taxon>
        <taxon>Paenibacillus sonchi group</taxon>
    </lineage>
</organism>
<dbReference type="RefSeq" id="WP_020433394.1">
    <property type="nucleotide sequence ID" value="NZ_AGBD01001692.1"/>
</dbReference>
<dbReference type="STRING" id="483937.AMQ84_01875"/>
<evidence type="ECO:0008006" key="3">
    <source>
        <dbReference type="Google" id="ProtNLM"/>
    </source>
</evidence>
<dbReference type="Pfam" id="PF10957">
    <property type="entry name" value="Spore_Cse60"/>
    <property type="match status" value="1"/>
</dbReference>
<dbReference type="KEGG" id="pri:PRIO_5756"/>
<sequence>MAYYAVETFEAHDITELSDMIDEFISAMKQGQLIDIKYQAVPTTVSTNSVHKAPSDTKYTAMVIFTK</sequence>
<protein>
    <recommendedName>
        <fullName evidence="3">Sporulation protein Cse60</fullName>
    </recommendedName>
</protein>
<gene>
    <name evidence="1" type="ORF">PRIO_5756</name>
</gene>
<dbReference type="PATRIC" id="fig|1073571.4.peg.6179"/>
<reference evidence="2" key="1">
    <citation type="submission" date="2015-03" db="EMBL/GenBank/DDBJ databases">
        <authorList>
            <person name="Wibberg D."/>
        </authorList>
    </citation>
    <scope>NUCLEOTIDE SEQUENCE [LARGE SCALE GENOMIC DNA]</scope>
</reference>
<dbReference type="AlphaFoldDB" id="A0A0E3WJ44"/>
<dbReference type="EMBL" id="LN831776">
    <property type="protein sequence ID" value="CQR58143.1"/>
    <property type="molecule type" value="Genomic_DNA"/>
</dbReference>
<accession>A0A0E3WJ44</accession>
<dbReference type="Proteomes" id="UP000033163">
    <property type="component" value="Chromosome I"/>
</dbReference>
<evidence type="ECO:0000313" key="2">
    <source>
        <dbReference type="Proteomes" id="UP000033163"/>
    </source>
</evidence>
<proteinExistence type="predicted"/>
<name>A0A0E3WJ44_9BACL</name>